<reference evidence="2 3" key="1">
    <citation type="journal article" date="2011" name="J. Bacteriol.">
        <title>Genome sequence of Haloplasma contractile, an unusual contractile bacterium from a deep-sea anoxic brine lake.</title>
        <authorList>
            <person name="Antunes A."/>
            <person name="Alam I."/>
            <person name="El Dorry H."/>
            <person name="Siam R."/>
            <person name="Robertson A."/>
            <person name="Bajic V.B."/>
            <person name="Stingl U."/>
        </authorList>
    </citation>
    <scope>NUCLEOTIDE SEQUENCE [LARGE SCALE GENOMIC DNA]</scope>
    <source>
        <strain evidence="2 3">SSD-17B</strain>
    </source>
</reference>
<feature type="transmembrane region" description="Helical" evidence="1">
    <location>
        <begin position="191"/>
        <end position="211"/>
    </location>
</feature>
<proteinExistence type="inferred from homology"/>
<dbReference type="NCBIfam" id="TIGR00697">
    <property type="entry name" value="queuosine precursor transporter"/>
    <property type="match status" value="1"/>
</dbReference>
<keyword evidence="1" id="KW-1133">Transmembrane helix</keyword>
<comment type="caution">
    <text evidence="2">The sequence shown here is derived from an EMBL/GenBank/DDBJ whole genome shotgun (WGS) entry which is preliminary data.</text>
</comment>
<dbReference type="GO" id="GO:0022857">
    <property type="term" value="F:transmembrane transporter activity"/>
    <property type="evidence" value="ECO:0007669"/>
    <property type="project" value="UniProtKB-UniRule"/>
</dbReference>
<keyword evidence="1" id="KW-0812">Transmembrane</keyword>
<keyword evidence="1" id="KW-0813">Transport</keyword>
<evidence type="ECO:0000256" key="1">
    <source>
        <dbReference type="HAMAP-Rule" id="MF_02088"/>
    </source>
</evidence>
<dbReference type="AlphaFoldDB" id="F7PWX2"/>
<dbReference type="RefSeq" id="WP_008824836.1">
    <property type="nucleotide sequence ID" value="NZ_AFNU02000004.1"/>
</dbReference>
<feature type="transmembrane region" description="Helical" evidence="1">
    <location>
        <begin position="62"/>
        <end position="84"/>
    </location>
</feature>
<evidence type="ECO:0000313" key="3">
    <source>
        <dbReference type="Proteomes" id="UP000005707"/>
    </source>
</evidence>
<dbReference type="PANTHER" id="PTHR34300">
    <property type="entry name" value="QUEUOSINE PRECURSOR TRANSPORTER-RELATED"/>
    <property type="match status" value="1"/>
</dbReference>
<sequence>MPVQLFEILSPLPNEVMWLIFVLINFGAITVFYKLFGKTGLLVWIGFGTVIANIQVTKTIEIFGLTATLGNIMYGTLFLVTDALGEKYGYKAARKAVYLGFLTLIATVIIMQYALVFSPLNEGWALPAHEALKVTFGFLPRIALGSLIAYIISQLLDVHIFARIKRQFNSNQKNQLINEGPVKGLWIRNNISTLISQFVDSIIFVSIAFLGDMPFDIWIEILITTYFIKVIVAALDTPFVYWIRNIKPIED</sequence>
<dbReference type="PANTHER" id="PTHR34300:SF2">
    <property type="entry name" value="QUEUOSINE PRECURSOR TRANSPORTER-RELATED"/>
    <property type="match status" value="1"/>
</dbReference>
<organism evidence="2 3">
    <name type="scientific">Haloplasma contractile SSD-17B</name>
    <dbReference type="NCBI Taxonomy" id="1033810"/>
    <lineage>
        <taxon>Bacteria</taxon>
        <taxon>Bacillati</taxon>
        <taxon>Mycoplasmatota</taxon>
        <taxon>Mollicutes</taxon>
        <taxon>Haloplasmatales</taxon>
        <taxon>Haloplasmataceae</taxon>
        <taxon>Haloplasma</taxon>
    </lineage>
</organism>
<dbReference type="InterPro" id="IPR003744">
    <property type="entry name" value="YhhQ"/>
</dbReference>
<keyword evidence="1" id="KW-1003">Cell membrane</keyword>
<keyword evidence="3" id="KW-1185">Reference proteome</keyword>
<dbReference type="HAMAP" id="MF_02088">
    <property type="entry name" value="Q_prec_transport"/>
    <property type="match status" value="1"/>
</dbReference>
<dbReference type="InParanoid" id="F7PWX2"/>
<comment type="function">
    <text evidence="1">Involved in the import of queuosine (Q) precursors, required for Q precursor salvage.</text>
</comment>
<name>F7PWX2_9MOLU</name>
<dbReference type="eggNOG" id="COG1738">
    <property type="taxonomic scope" value="Bacteria"/>
</dbReference>
<dbReference type="OrthoDB" id="9805479at2"/>
<reference evidence="2 3" key="2">
    <citation type="journal article" date="2013" name="PLoS ONE">
        <title>INDIGO - INtegrated Data Warehouse of MIcrobial GenOmes with Examples from the Red Sea Extremophiles.</title>
        <authorList>
            <person name="Alam I."/>
            <person name="Antunes A."/>
            <person name="Kamau A.A."/>
            <person name="Ba Alawi W."/>
            <person name="Kalkatawi M."/>
            <person name="Stingl U."/>
            <person name="Bajic V.B."/>
        </authorList>
    </citation>
    <scope>NUCLEOTIDE SEQUENCE [LARGE SCALE GENOMIC DNA]</scope>
    <source>
        <strain evidence="2 3">SSD-17B</strain>
    </source>
</reference>
<accession>F7PWX2</accession>
<feature type="transmembrane region" description="Helical" evidence="1">
    <location>
        <begin position="16"/>
        <end position="33"/>
    </location>
</feature>
<comment type="subcellular location">
    <subcellularLocation>
        <location evidence="1">Cell membrane</location>
        <topology evidence="1">Multi-pass membrane protein</topology>
    </subcellularLocation>
</comment>
<feature type="transmembrane region" description="Helical" evidence="1">
    <location>
        <begin position="138"/>
        <end position="162"/>
    </location>
</feature>
<feature type="transmembrane region" description="Helical" evidence="1">
    <location>
        <begin position="40"/>
        <end position="56"/>
    </location>
</feature>
<feature type="transmembrane region" description="Helical" evidence="1">
    <location>
        <begin position="96"/>
        <end position="118"/>
    </location>
</feature>
<comment type="similarity">
    <text evidence="1">Belongs to the vitamin uptake transporter (VUT/ECF) (TC 2.A.88) family. Q precursor transporter subfamily.</text>
</comment>
<evidence type="ECO:0000313" key="2">
    <source>
        <dbReference type="EMBL" id="ERJ12582.1"/>
    </source>
</evidence>
<keyword evidence="1" id="KW-0472">Membrane</keyword>
<dbReference type="Pfam" id="PF02592">
    <property type="entry name" value="Vut_1"/>
    <property type="match status" value="1"/>
</dbReference>
<dbReference type="GO" id="GO:0005886">
    <property type="term" value="C:plasma membrane"/>
    <property type="evidence" value="ECO:0007669"/>
    <property type="project" value="UniProtKB-SubCell"/>
</dbReference>
<feature type="transmembrane region" description="Helical" evidence="1">
    <location>
        <begin position="217"/>
        <end position="243"/>
    </location>
</feature>
<dbReference type="EMBL" id="AFNU02000004">
    <property type="protein sequence ID" value="ERJ12582.1"/>
    <property type="molecule type" value="Genomic_DNA"/>
</dbReference>
<dbReference type="Proteomes" id="UP000005707">
    <property type="component" value="Unassembled WGS sequence"/>
</dbReference>
<gene>
    <name evidence="2" type="ORF">HLPCO_001568</name>
</gene>
<dbReference type="STRING" id="1033810.HLPCO_001568"/>
<protein>
    <recommendedName>
        <fullName evidence="1">Probable queuosine precursor transporter</fullName>
        <shortName evidence="1">Q precursor transporter</shortName>
    </recommendedName>
</protein>